<reference evidence="8" key="1">
    <citation type="submission" date="2022-12" db="EMBL/GenBank/DDBJ databases">
        <title>Reference genome sequencing for broad-spectrum identification of bacterial and archaeal isolates by mass spectrometry.</title>
        <authorList>
            <person name="Sekiguchi Y."/>
            <person name="Tourlousse D.M."/>
        </authorList>
    </citation>
    <scope>NUCLEOTIDE SEQUENCE</scope>
    <source>
        <strain evidence="8">10succ1</strain>
    </source>
</reference>
<comment type="pathway">
    <text evidence="6">Isoprenoid biosynthesis; isopentenyl diphosphate biosynthesis via DXP pathway; isopentenyl diphosphate from 1-deoxy-D-xylulose 5-phosphate: step 3/6.</text>
</comment>
<dbReference type="InterPro" id="IPR004424">
    <property type="entry name" value="IspE"/>
</dbReference>
<evidence type="ECO:0000313" key="9">
    <source>
        <dbReference type="Proteomes" id="UP001144471"/>
    </source>
</evidence>
<feature type="active site" evidence="6">
    <location>
        <position position="140"/>
    </location>
</feature>
<dbReference type="GO" id="GO:0050515">
    <property type="term" value="F:4-(cytidine 5'-diphospho)-2-C-methyl-D-erythritol kinase activity"/>
    <property type="evidence" value="ECO:0007669"/>
    <property type="project" value="UniProtKB-UniRule"/>
</dbReference>
<dbReference type="PANTHER" id="PTHR43527">
    <property type="entry name" value="4-DIPHOSPHOCYTIDYL-2-C-METHYL-D-ERYTHRITOL KINASE, CHLOROPLASTIC"/>
    <property type="match status" value="1"/>
</dbReference>
<proteinExistence type="inferred from homology"/>
<dbReference type="Proteomes" id="UP001144471">
    <property type="component" value="Unassembled WGS sequence"/>
</dbReference>
<organism evidence="8 9">
    <name type="scientific">Propionigenium maris DSM 9537</name>
    <dbReference type="NCBI Taxonomy" id="1123000"/>
    <lineage>
        <taxon>Bacteria</taxon>
        <taxon>Fusobacteriati</taxon>
        <taxon>Fusobacteriota</taxon>
        <taxon>Fusobacteriia</taxon>
        <taxon>Fusobacteriales</taxon>
        <taxon>Fusobacteriaceae</taxon>
        <taxon>Propionigenium</taxon>
    </lineage>
</organism>
<comment type="similarity">
    <text evidence="6">Belongs to the GHMP kinase family. IspE subfamily.</text>
</comment>
<dbReference type="PIRSF" id="PIRSF010376">
    <property type="entry name" value="IspE"/>
    <property type="match status" value="1"/>
</dbReference>
<dbReference type="NCBIfam" id="TIGR00154">
    <property type="entry name" value="ispE"/>
    <property type="match status" value="1"/>
</dbReference>
<dbReference type="Gene3D" id="3.30.70.890">
    <property type="entry name" value="GHMP kinase, C-terminal domain"/>
    <property type="match status" value="1"/>
</dbReference>
<comment type="catalytic activity">
    <reaction evidence="6">
        <text>4-CDP-2-C-methyl-D-erythritol + ATP = 4-CDP-2-C-methyl-D-erythritol 2-phosphate + ADP + H(+)</text>
        <dbReference type="Rhea" id="RHEA:18437"/>
        <dbReference type="ChEBI" id="CHEBI:15378"/>
        <dbReference type="ChEBI" id="CHEBI:30616"/>
        <dbReference type="ChEBI" id="CHEBI:57823"/>
        <dbReference type="ChEBI" id="CHEBI:57919"/>
        <dbReference type="ChEBI" id="CHEBI:456216"/>
        <dbReference type="EC" id="2.7.1.148"/>
    </reaction>
</comment>
<keyword evidence="4 6" id="KW-0418">Kinase</keyword>
<keyword evidence="2 6" id="KW-0808">Transferase</keyword>
<dbReference type="InterPro" id="IPR006204">
    <property type="entry name" value="GHMP_kinase_N_dom"/>
</dbReference>
<keyword evidence="3 6" id="KW-0547">Nucleotide-binding</keyword>
<keyword evidence="6" id="KW-0414">Isoprene biosynthesis</keyword>
<dbReference type="EC" id="2.7.1.148" evidence="6"/>
<dbReference type="HAMAP" id="MF_00061">
    <property type="entry name" value="IspE"/>
    <property type="match status" value="1"/>
</dbReference>
<feature type="active site" evidence="6">
    <location>
        <position position="9"/>
    </location>
</feature>
<dbReference type="Pfam" id="PF00288">
    <property type="entry name" value="GHMP_kinases_N"/>
    <property type="match status" value="1"/>
</dbReference>
<dbReference type="RefSeq" id="WP_281837991.1">
    <property type="nucleotide sequence ID" value="NZ_BSDY01000042.1"/>
</dbReference>
<keyword evidence="5 6" id="KW-0067">ATP-binding</keyword>
<dbReference type="InterPro" id="IPR036554">
    <property type="entry name" value="GHMP_kinase_C_sf"/>
</dbReference>
<evidence type="ECO:0000256" key="5">
    <source>
        <dbReference type="ARBA" id="ARBA00022840"/>
    </source>
</evidence>
<keyword evidence="9" id="KW-1185">Reference proteome</keyword>
<dbReference type="GO" id="GO:0019288">
    <property type="term" value="P:isopentenyl diphosphate biosynthetic process, methylerythritol 4-phosphate pathway"/>
    <property type="evidence" value="ECO:0007669"/>
    <property type="project" value="UniProtKB-UniRule"/>
</dbReference>
<dbReference type="GO" id="GO:0005524">
    <property type="term" value="F:ATP binding"/>
    <property type="evidence" value="ECO:0007669"/>
    <property type="project" value="UniProtKB-UniRule"/>
</dbReference>
<evidence type="ECO:0000256" key="2">
    <source>
        <dbReference type="ARBA" id="ARBA00022679"/>
    </source>
</evidence>
<dbReference type="SUPFAM" id="SSF55060">
    <property type="entry name" value="GHMP Kinase, C-terminal domain"/>
    <property type="match status" value="1"/>
</dbReference>
<sequence length="288" mass="32160">MKRIEANAKINIGLNILEKLPSGYHSLDMVMAPISLADEIEVEYTGRRGEGADLIITTNKSDIPTGEGNILYKVYRAYYEKTNLPREEIRVHLIKKIPHEAGLGGGSSDGGAFLRELNKYHNNLLSLEEMVDLSKGIGADIPFFLINRCCRAKGIGEKLEVVENNLECEVILVKPRFGVSAGEAYANFSRLKKPKAAGIEKILTGLKENNISNVLCSIENHLEQGLILTNGDINEFKDRLLTVSDMKFFMSGSGSTYFTLVKRNIAQETYKTLKNLFKDCEVYLCNFL</sequence>
<accession>A0A9W6GQC9</accession>
<dbReference type="AlphaFoldDB" id="A0A9W6GQC9"/>
<evidence type="ECO:0000256" key="3">
    <source>
        <dbReference type="ARBA" id="ARBA00022741"/>
    </source>
</evidence>
<dbReference type="PANTHER" id="PTHR43527:SF2">
    <property type="entry name" value="4-DIPHOSPHOCYTIDYL-2-C-METHYL-D-ERYTHRITOL KINASE, CHLOROPLASTIC"/>
    <property type="match status" value="1"/>
</dbReference>
<comment type="caution">
    <text evidence="8">The sequence shown here is derived from an EMBL/GenBank/DDBJ whole genome shotgun (WGS) entry which is preliminary data.</text>
</comment>
<comment type="function">
    <text evidence="6">Catalyzes the phosphorylation of the position 2 hydroxy group of 4-diphosphocytidyl-2C-methyl-D-erythritol.</text>
</comment>
<gene>
    <name evidence="6 8" type="primary">ispE</name>
    <name evidence="8" type="ORF">PM10SUCC1_37800</name>
</gene>
<dbReference type="Gene3D" id="3.30.230.10">
    <property type="match status" value="1"/>
</dbReference>
<evidence type="ECO:0000256" key="1">
    <source>
        <dbReference type="ARBA" id="ARBA00017473"/>
    </source>
</evidence>
<feature type="domain" description="GHMP kinase N-terminal" evidence="7">
    <location>
        <begin position="69"/>
        <end position="145"/>
    </location>
</feature>
<evidence type="ECO:0000256" key="4">
    <source>
        <dbReference type="ARBA" id="ARBA00022777"/>
    </source>
</evidence>
<dbReference type="SUPFAM" id="SSF54211">
    <property type="entry name" value="Ribosomal protein S5 domain 2-like"/>
    <property type="match status" value="1"/>
</dbReference>
<dbReference type="EMBL" id="BSDY01000042">
    <property type="protein sequence ID" value="GLI58266.1"/>
    <property type="molecule type" value="Genomic_DNA"/>
</dbReference>
<dbReference type="InterPro" id="IPR020568">
    <property type="entry name" value="Ribosomal_Su5_D2-typ_SF"/>
</dbReference>
<evidence type="ECO:0000313" key="8">
    <source>
        <dbReference type="EMBL" id="GLI58266.1"/>
    </source>
</evidence>
<protein>
    <recommendedName>
        <fullName evidence="1 6">4-diphosphocytidyl-2-C-methyl-D-erythritol kinase</fullName>
        <shortName evidence="6">CMK</shortName>
        <ecNumber evidence="6">2.7.1.148</ecNumber>
    </recommendedName>
    <alternativeName>
        <fullName evidence="6">4-(cytidine-5'-diphospho)-2-C-methyl-D-erythritol kinase</fullName>
    </alternativeName>
</protein>
<dbReference type="GO" id="GO:0016114">
    <property type="term" value="P:terpenoid biosynthetic process"/>
    <property type="evidence" value="ECO:0007669"/>
    <property type="project" value="UniProtKB-UniRule"/>
</dbReference>
<feature type="binding site" evidence="6">
    <location>
        <begin position="98"/>
        <end position="108"/>
    </location>
    <ligand>
        <name>ATP</name>
        <dbReference type="ChEBI" id="CHEBI:30616"/>
    </ligand>
</feature>
<evidence type="ECO:0000259" key="7">
    <source>
        <dbReference type="Pfam" id="PF00288"/>
    </source>
</evidence>
<name>A0A9W6GQC9_9FUSO</name>
<dbReference type="InterPro" id="IPR014721">
    <property type="entry name" value="Ribsml_uS5_D2-typ_fold_subgr"/>
</dbReference>
<evidence type="ECO:0000256" key="6">
    <source>
        <dbReference type="HAMAP-Rule" id="MF_00061"/>
    </source>
</evidence>